<keyword evidence="3" id="KW-0227">DNA damage</keyword>
<accession>A0ABS6SHL4</accession>
<keyword evidence="5" id="KW-0234">DNA repair</keyword>
<keyword evidence="1" id="KW-0540">Nuclease</keyword>
<keyword evidence="4" id="KW-0378">Hydrolase</keyword>
<dbReference type="NCBIfam" id="TIGR00632">
    <property type="entry name" value="vsr"/>
    <property type="match status" value="1"/>
</dbReference>
<proteinExistence type="predicted"/>
<evidence type="ECO:0000256" key="5">
    <source>
        <dbReference type="ARBA" id="ARBA00023204"/>
    </source>
</evidence>
<evidence type="ECO:0000313" key="7">
    <source>
        <dbReference type="Proteomes" id="UP000722336"/>
    </source>
</evidence>
<dbReference type="RefSeq" id="WP_218446754.1">
    <property type="nucleotide sequence ID" value="NZ_JAGSPA010000006.1"/>
</dbReference>
<evidence type="ECO:0000256" key="4">
    <source>
        <dbReference type="ARBA" id="ARBA00022801"/>
    </source>
</evidence>
<dbReference type="CDD" id="cd00221">
    <property type="entry name" value="Vsr"/>
    <property type="match status" value="1"/>
</dbReference>
<organism evidence="6 7">
    <name type="scientific">Pacificimonas pallii</name>
    <dbReference type="NCBI Taxonomy" id="2827236"/>
    <lineage>
        <taxon>Bacteria</taxon>
        <taxon>Pseudomonadati</taxon>
        <taxon>Pseudomonadota</taxon>
        <taxon>Alphaproteobacteria</taxon>
        <taxon>Sphingomonadales</taxon>
        <taxon>Sphingosinicellaceae</taxon>
        <taxon>Pacificimonas</taxon>
    </lineage>
</organism>
<dbReference type="Pfam" id="PF03852">
    <property type="entry name" value="Vsr"/>
    <property type="match status" value="1"/>
</dbReference>
<dbReference type="GO" id="GO:0004519">
    <property type="term" value="F:endonuclease activity"/>
    <property type="evidence" value="ECO:0007669"/>
    <property type="project" value="UniProtKB-KW"/>
</dbReference>
<dbReference type="EMBL" id="JAGSPA010000006">
    <property type="protein sequence ID" value="MBV7257904.1"/>
    <property type="molecule type" value="Genomic_DNA"/>
</dbReference>
<evidence type="ECO:0000256" key="1">
    <source>
        <dbReference type="ARBA" id="ARBA00022722"/>
    </source>
</evidence>
<gene>
    <name evidence="6" type="primary">vsr</name>
    <name evidence="6" type="ORF">KCG44_14050</name>
</gene>
<name>A0ABS6SHL4_9SPHN</name>
<keyword evidence="2 6" id="KW-0255">Endonuclease</keyword>
<evidence type="ECO:0000256" key="3">
    <source>
        <dbReference type="ARBA" id="ARBA00022763"/>
    </source>
</evidence>
<comment type="caution">
    <text evidence="6">The sequence shown here is derived from an EMBL/GenBank/DDBJ whole genome shotgun (WGS) entry which is preliminary data.</text>
</comment>
<protein>
    <submittedName>
        <fullName evidence="6">DNA mismatch endonuclease Vsr</fullName>
    </submittedName>
</protein>
<dbReference type="InterPro" id="IPR004603">
    <property type="entry name" value="DNA_mismatch_endonuc_vsr"/>
</dbReference>
<evidence type="ECO:0000256" key="2">
    <source>
        <dbReference type="ARBA" id="ARBA00022759"/>
    </source>
</evidence>
<sequence>MADIVSPKTRSWMMAGITGKDTKPEVQLRSALHRRGFRFRLHGRGLPGKPDLVFRRHGAVLFVNGCFWHGHDCHLFRLPATRTEWWRDKIEATKARDSAQCAALQNDGWRVGTIWECAMRGRSRIGLDEVAERCAIWLQGNDERLEVYGHKKGATV</sequence>
<evidence type="ECO:0000313" key="6">
    <source>
        <dbReference type="EMBL" id="MBV7257904.1"/>
    </source>
</evidence>
<dbReference type="Proteomes" id="UP000722336">
    <property type="component" value="Unassembled WGS sequence"/>
</dbReference>
<reference evidence="6 7" key="1">
    <citation type="submission" date="2021-04" db="EMBL/GenBank/DDBJ databases">
        <authorList>
            <person name="Pira H."/>
            <person name="Risdian C."/>
            <person name="Wink J."/>
        </authorList>
    </citation>
    <scope>NUCLEOTIDE SEQUENCE [LARGE SCALE GENOMIC DNA]</scope>
    <source>
        <strain evidence="6 7">WHA3</strain>
    </source>
</reference>
<keyword evidence="7" id="KW-1185">Reference proteome</keyword>